<comment type="similarity">
    <text evidence="3">Belongs to the glycosyl hydrolase 130 family.</text>
</comment>
<comment type="caution">
    <text evidence="4">The sequence shown here is derived from an EMBL/GenBank/DDBJ whole genome shotgun (WGS) entry which is preliminary data.</text>
</comment>
<dbReference type="PANTHER" id="PTHR34106">
    <property type="entry name" value="GLYCOSIDASE"/>
    <property type="match status" value="1"/>
</dbReference>
<evidence type="ECO:0000256" key="2">
    <source>
        <dbReference type="ARBA" id="ARBA00022679"/>
    </source>
</evidence>
<dbReference type="InterPro" id="IPR007184">
    <property type="entry name" value="Mannoside_phosphorylase"/>
</dbReference>
<keyword evidence="5" id="KW-1185">Reference proteome</keyword>
<evidence type="ECO:0000313" key="5">
    <source>
        <dbReference type="Proteomes" id="UP001597055"/>
    </source>
</evidence>
<evidence type="ECO:0000313" key="4">
    <source>
        <dbReference type="EMBL" id="MFD0790853.1"/>
    </source>
</evidence>
<organism evidence="4 5">
    <name type="scientific">Microbacterium insulae</name>
    <dbReference type="NCBI Taxonomy" id="483014"/>
    <lineage>
        <taxon>Bacteria</taxon>
        <taxon>Bacillati</taxon>
        <taxon>Actinomycetota</taxon>
        <taxon>Actinomycetes</taxon>
        <taxon>Micrococcales</taxon>
        <taxon>Microbacteriaceae</taxon>
        <taxon>Microbacterium</taxon>
    </lineage>
</organism>
<name>A0ABW3AIS2_9MICO</name>
<keyword evidence="1" id="KW-0328">Glycosyltransferase</keyword>
<protein>
    <submittedName>
        <fullName evidence="4">Glycosylase</fullName>
    </submittedName>
</protein>
<gene>
    <name evidence="4" type="ORF">ACFQ0P_10600</name>
</gene>
<dbReference type="SUPFAM" id="SSF75005">
    <property type="entry name" value="Arabinanase/levansucrase/invertase"/>
    <property type="match status" value="1"/>
</dbReference>
<dbReference type="Pfam" id="PF04041">
    <property type="entry name" value="Glyco_hydro_130"/>
    <property type="match status" value="1"/>
</dbReference>
<reference evidence="5" key="1">
    <citation type="journal article" date="2019" name="Int. J. Syst. Evol. Microbiol.">
        <title>The Global Catalogue of Microorganisms (GCM) 10K type strain sequencing project: providing services to taxonomists for standard genome sequencing and annotation.</title>
        <authorList>
            <consortium name="The Broad Institute Genomics Platform"/>
            <consortium name="The Broad Institute Genome Sequencing Center for Infectious Disease"/>
            <person name="Wu L."/>
            <person name="Ma J."/>
        </authorList>
    </citation>
    <scope>NUCLEOTIDE SEQUENCE [LARGE SCALE GENOMIC DNA]</scope>
    <source>
        <strain evidence="5">CCUG 54523</strain>
    </source>
</reference>
<sequence length="490" mass="52945">MTARIHAAELAPQPDRVIGQLFLPGEEFTGHRSRAAEITERVMAIPVETADALAAELIRDFGARHPDVRDLLLGNADVVSSRLTDPVEITEAQRLVLGAAFTSEYAVEGAALCNPSAVEHPDQSGLEPGQVRLAIAVRSIGEGHRSSIGFAEAVVGPGTQWAFSERKRPLWRARIEEGDWSVAHFRAAVEAEGMLDEISHSVLQSLPERFTASDLETTVAALPTALTRRADSPRQIDALRDLTASVYRAVFSAESGVSQRVLIPVAAEERNGMEDARFVRFTDLAGAVQYRGTYTAYDGRDIAPRLIVTDDLRAFAVHRLTGEAAQDKGMALFPRPVHDRYLALSRIGGDSISLAESHDGVIWDHVGTVHRPEAPWEIVQTGNCGPPLETPQGWMVLVHGVGPMRRYSLGALLLDLDDPTIVLGRMTAPILTAQDGRRDGYVPNVVYSCGGIIVDGVLWIPIGIGDARIGVCSIGVADLLAHLVPQTTRA</sequence>
<dbReference type="Proteomes" id="UP001597055">
    <property type="component" value="Unassembled WGS sequence"/>
</dbReference>
<dbReference type="EMBL" id="JBHTII010000001">
    <property type="protein sequence ID" value="MFD0790853.1"/>
    <property type="molecule type" value="Genomic_DNA"/>
</dbReference>
<dbReference type="InterPro" id="IPR023296">
    <property type="entry name" value="Glyco_hydro_beta-prop_sf"/>
</dbReference>
<dbReference type="RefSeq" id="WP_204978678.1">
    <property type="nucleotide sequence ID" value="NZ_JBHTII010000001.1"/>
</dbReference>
<dbReference type="PANTHER" id="PTHR34106:SF4">
    <property type="entry name" value="BLL5143 PROTEIN"/>
    <property type="match status" value="1"/>
</dbReference>
<evidence type="ECO:0000256" key="3">
    <source>
        <dbReference type="ARBA" id="ARBA00024356"/>
    </source>
</evidence>
<accession>A0ABW3AIS2</accession>
<evidence type="ECO:0000256" key="1">
    <source>
        <dbReference type="ARBA" id="ARBA00022676"/>
    </source>
</evidence>
<proteinExistence type="inferred from homology"/>
<dbReference type="Gene3D" id="2.115.10.20">
    <property type="entry name" value="Glycosyl hydrolase domain, family 43"/>
    <property type="match status" value="1"/>
</dbReference>
<keyword evidence="2" id="KW-0808">Transferase</keyword>